<accession>C6IPG8</accession>
<evidence type="ECO:0000313" key="14">
    <source>
        <dbReference type="Proteomes" id="UP000436825"/>
    </source>
</evidence>
<dbReference type="EMBL" id="WCRW01000007">
    <property type="protein sequence ID" value="KAB4456216.1"/>
    <property type="molecule type" value="Genomic_DNA"/>
</dbReference>
<evidence type="ECO:0000313" key="7">
    <source>
        <dbReference type="EMBL" id="MDC2236930.1"/>
    </source>
</evidence>
<name>A0A139KF79_BACT4</name>
<evidence type="ECO:0000313" key="3">
    <source>
        <dbReference type="EMBL" id="KAB4309640.1"/>
    </source>
</evidence>
<dbReference type="Proteomes" id="UP001156218">
    <property type="component" value="Chromosome"/>
</dbReference>
<dbReference type="Pfam" id="PF20508">
    <property type="entry name" value="DUF6734"/>
    <property type="match status" value="1"/>
</dbReference>
<proteinExistence type="predicted"/>
<evidence type="ECO:0000313" key="16">
    <source>
        <dbReference type="Proteomes" id="UP000440614"/>
    </source>
</evidence>
<dbReference type="PROSITE" id="PS51257">
    <property type="entry name" value="PROKAR_LIPOPROTEIN"/>
    <property type="match status" value="1"/>
</dbReference>
<evidence type="ECO:0000313" key="15">
    <source>
        <dbReference type="Proteomes" id="UP000436858"/>
    </source>
</evidence>
<organism evidence="8 13">
    <name type="scientific">Bacteroides thetaiotaomicron</name>
    <dbReference type="NCBI Taxonomy" id="818"/>
    <lineage>
        <taxon>Bacteria</taxon>
        <taxon>Pseudomonadati</taxon>
        <taxon>Bacteroidota</taxon>
        <taxon>Bacteroidia</taxon>
        <taxon>Bacteroidales</taxon>
        <taxon>Bacteroidaceae</taxon>
        <taxon>Bacteroides</taxon>
    </lineage>
</organism>
<dbReference type="EMBL" id="QROV01000012">
    <property type="protein sequence ID" value="RHL58820.1"/>
    <property type="molecule type" value="Genomic_DNA"/>
</dbReference>
<dbReference type="Proteomes" id="UP000284785">
    <property type="component" value="Unassembled WGS sequence"/>
</dbReference>
<reference evidence="10 19" key="4">
    <citation type="submission" date="2021-06" db="EMBL/GenBank/DDBJ databases">
        <title>Interrogation of the integrated mobile genetic elements in gut-associated Bacteroides with a consensus prediction approach.</title>
        <authorList>
            <person name="Campbell D.E."/>
            <person name="Leigh J.R."/>
            <person name="Kim T."/>
            <person name="England W."/>
            <person name="Whitaker R.J."/>
            <person name="Degnan P.H."/>
        </authorList>
    </citation>
    <scope>NUCLEOTIDE SEQUENCE [LARGE SCALE GENOMIC DNA]</scope>
    <source>
        <strain evidence="11">VPI-3443</strain>
        <strain evidence="10 19">WAL8669</strain>
    </source>
</reference>
<protein>
    <recommendedName>
        <fullName evidence="1">DUF6734 domain-containing protein</fullName>
    </recommendedName>
</protein>
<sequence length="473" mass="55681">MKIVQTFWHGNNSLLDNSFGWMNPQYHLMSWALSCLSLKDNYQNIVLYTDSHGYEIFAEQLKLPYTDIIIQYDNLTCPEPHWAYPKLLTYSLQKEPFIHVDGDVYLPNKLDNTIEMSELIAQNKEIGSSYYKSMMNHILQKDLLMPSFLKKELEKDSIMSYNAGIIGGNDLEFIAEYCRTAFNFIESNHLNDINSKDIHINNNILFEQILFYAQSNSYNKPVATVLDHSVRDNGYIYDDFCNFYLYDKAKLLHIIGGHKKNQRICDLLSKTLLNKYPDYYNRVVELFANNHKRMQNKAKNTTFPDLSVQMCIASYQDYLHSLSKKWEKLSYTDLYDWEKCSSSYFMFLNAGKEEQAIFTINRNPYLSIYEIPEPWPTEAKKLLKERINKECHSDHFDIVCIPCLLYEGFKEVLINDLCYNILILIEEEKTFECLFNELLPCFSSEISKDKEQTYKLILTEVEYLLYHGVICIN</sequence>
<dbReference type="EMBL" id="JAQNVG010000023">
    <property type="protein sequence ID" value="MDC2236930.1"/>
    <property type="molecule type" value="Genomic_DNA"/>
</dbReference>
<dbReference type="EMBL" id="WCSB01000006">
    <property type="protein sequence ID" value="KAB4453117.1"/>
    <property type="molecule type" value="Genomic_DNA"/>
</dbReference>
<dbReference type="EMBL" id="WCSY01000017">
    <property type="protein sequence ID" value="KAB4309640.1"/>
    <property type="molecule type" value="Genomic_DNA"/>
</dbReference>
<dbReference type="Proteomes" id="UP000500882">
    <property type="component" value="Chromosome"/>
</dbReference>
<dbReference type="Proteomes" id="UP000460317">
    <property type="component" value="Unassembled WGS sequence"/>
</dbReference>
<dbReference type="GeneID" id="60924950"/>
<dbReference type="AlphaFoldDB" id="A0A139KF79"/>
<dbReference type="Proteomes" id="UP000436825">
    <property type="component" value="Unassembled WGS sequence"/>
</dbReference>
<reference evidence="14 15" key="2">
    <citation type="journal article" date="2019" name="Nat. Med.">
        <title>A library of human gut bacterial isolates paired with longitudinal multiomics data enables mechanistic microbiome research.</title>
        <authorList>
            <person name="Poyet M."/>
            <person name="Groussin M."/>
            <person name="Gibbons S.M."/>
            <person name="Avila-Pacheco J."/>
            <person name="Jiang X."/>
            <person name="Kearney S.M."/>
            <person name="Perrotta A.R."/>
            <person name="Berdy B."/>
            <person name="Zhao S."/>
            <person name="Lieberman T.D."/>
            <person name="Swanson P.K."/>
            <person name="Smith M."/>
            <person name="Roesemann S."/>
            <person name="Alexander J.E."/>
            <person name="Rich S.A."/>
            <person name="Livny J."/>
            <person name="Vlamakis H."/>
            <person name="Clish C."/>
            <person name="Bullock K."/>
            <person name="Deik A."/>
            <person name="Scott J."/>
            <person name="Pierce K.A."/>
            <person name="Xavier R.J."/>
            <person name="Alm E.J."/>
        </authorList>
    </citation>
    <scope>NUCLEOTIDE SEQUENCE [LARGE SCALE GENOMIC DNA]</scope>
    <source>
        <strain evidence="5 14">BIOML-A160</strain>
        <strain evidence="6 15">BIOML-A162</strain>
        <strain evidence="4 17">BIOML-A165</strain>
        <strain evidence="3 16">BIOML-A188</strain>
    </source>
</reference>
<dbReference type="EMBL" id="QSJP01000002">
    <property type="protein sequence ID" value="RHD91012.1"/>
    <property type="molecule type" value="Genomic_DNA"/>
</dbReference>
<evidence type="ECO:0000313" key="17">
    <source>
        <dbReference type="Proteomes" id="UP000460317"/>
    </source>
</evidence>
<dbReference type="Proteomes" id="UP001162960">
    <property type="component" value="Chromosome"/>
</dbReference>
<evidence type="ECO:0000313" key="19">
    <source>
        <dbReference type="Proteomes" id="UP001156218"/>
    </source>
</evidence>
<dbReference type="Proteomes" id="UP000436858">
    <property type="component" value="Unassembled WGS sequence"/>
</dbReference>
<dbReference type="Proteomes" id="UP000440614">
    <property type="component" value="Unassembled WGS sequence"/>
</dbReference>
<dbReference type="Proteomes" id="UP000283616">
    <property type="component" value="Unassembled WGS sequence"/>
</dbReference>
<reference evidence="12 13" key="1">
    <citation type="submission" date="2018-08" db="EMBL/GenBank/DDBJ databases">
        <title>A genome reference for cultivated species of the human gut microbiota.</title>
        <authorList>
            <person name="Zou Y."/>
            <person name="Xue W."/>
            <person name="Luo G."/>
        </authorList>
    </citation>
    <scope>NUCLEOTIDE SEQUENCE [LARGE SCALE GENOMIC DNA]</scope>
    <source>
        <strain evidence="9 12">AF37-12</strain>
        <strain evidence="8 13">AM30-26</strain>
    </source>
</reference>
<reference evidence="2 18" key="3">
    <citation type="submission" date="2020-02" db="EMBL/GenBank/DDBJ databases">
        <title>Whole-genome sequencing and comparative analysis of the genomes of Bacteroides thetaiotaomicron and Escherichia coli isolated from a healthy resident in Vietnam.</title>
        <authorList>
            <person name="Mohsin M."/>
            <person name="Tanaka K."/>
            <person name="Kawahara R."/>
            <person name="Kondo S."/>
            <person name="Noguchi H."/>
            <person name="Motooka D."/>
            <person name="Nakamura S."/>
            <person name="Khong D.T."/>
            <person name="Nguyen T.N."/>
            <person name="Tran H.T."/>
            <person name="Yamamoto Y."/>
        </authorList>
    </citation>
    <scope>NUCLEOTIDE SEQUENCE [LARGE SCALE GENOMIC DNA]</scope>
    <source>
        <strain evidence="2 18">F9-2</strain>
    </source>
</reference>
<dbReference type="EMBL" id="CP083680">
    <property type="protein sequence ID" value="UYU67503.1"/>
    <property type="molecule type" value="Genomic_DNA"/>
</dbReference>
<evidence type="ECO:0000313" key="4">
    <source>
        <dbReference type="EMBL" id="KAB4453117.1"/>
    </source>
</evidence>
<dbReference type="RefSeq" id="WP_008762716.1">
    <property type="nucleotide sequence ID" value="NZ_AP022660.1"/>
</dbReference>
<feature type="domain" description="DUF6734" evidence="1">
    <location>
        <begin position="1"/>
        <end position="286"/>
    </location>
</feature>
<evidence type="ECO:0000313" key="12">
    <source>
        <dbReference type="Proteomes" id="UP000283616"/>
    </source>
</evidence>
<dbReference type="EMBL" id="WCRY01000021">
    <property type="protein sequence ID" value="KAB4477665.1"/>
    <property type="molecule type" value="Genomic_DNA"/>
</dbReference>
<reference evidence="7" key="5">
    <citation type="submission" date="2022-10" db="EMBL/GenBank/DDBJ databases">
        <title>Human gut microbiome strain richness.</title>
        <authorList>
            <person name="Chen-Liaw A."/>
        </authorList>
    </citation>
    <scope>NUCLEOTIDE SEQUENCE</scope>
    <source>
        <strain evidence="7">1001283st1_A3_1001283B150304_161114</strain>
    </source>
</reference>
<evidence type="ECO:0000313" key="18">
    <source>
        <dbReference type="Proteomes" id="UP000500882"/>
    </source>
</evidence>
<evidence type="ECO:0000313" key="13">
    <source>
        <dbReference type="Proteomes" id="UP000284785"/>
    </source>
</evidence>
<evidence type="ECO:0000313" key="9">
    <source>
        <dbReference type="EMBL" id="RHL58820.1"/>
    </source>
</evidence>
<accession>A0A139KF79</accession>
<dbReference type="InterPro" id="IPR046621">
    <property type="entry name" value="DUF6734"/>
</dbReference>
<evidence type="ECO:0000313" key="11">
    <source>
        <dbReference type="EMBL" id="UYU89053.1"/>
    </source>
</evidence>
<dbReference type="EMBL" id="AP022660">
    <property type="protein sequence ID" value="BCA48337.1"/>
    <property type="molecule type" value="Genomic_DNA"/>
</dbReference>
<evidence type="ECO:0000313" key="2">
    <source>
        <dbReference type="EMBL" id="BCA48337.1"/>
    </source>
</evidence>
<gene>
    <name evidence="2" type="ORF">BatF92_02790</name>
    <name evidence="9" type="ORF">DW011_12145</name>
    <name evidence="8" type="ORF">DW780_03390</name>
    <name evidence="5" type="ORF">GAN75_12955</name>
    <name evidence="6" type="ORF">GAN91_19365</name>
    <name evidence="4" type="ORF">GAN93_08290</name>
    <name evidence="3" type="ORF">GAO51_17255</name>
    <name evidence="10" type="ORF">KQP68_04255</name>
    <name evidence="11" type="ORF">KQP74_13940</name>
    <name evidence="7" type="ORF">PO127_14375</name>
</gene>
<dbReference type="Proteomes" id="UP001217776">
    <property type="component" value="Unassembled WGS sequence"/>
</dbReference>
<evidence type="ECO:0000313" key="5">
    <source>
        <dbReference type="EMBL" id="KAB4456216.1"/>
    </source>
</evidence>
<dbReference type="EMBL" id="CP083685">
    <property type="protein sequence ID" value="UYU89053.1"/>
    <property type="molecule type" value="Genomic_DNA"/>
</dbReference>
<evidence type="ECO:0000313" key="10">
    <source>
        <dbReference type="EMBL" id="UYU67503.1"/>
    </source>
</evidence>
<evidence type="ECO:0000259" key="1">
    <source>
        <dbReference type="Pfam" id="PF20508"/>
    </source>
</evidence>
<evidence type="ECO:0000313" key="8">
    <source>
        <dbReference type="EMBL" id="RHD91012.1"/>
    </source>
</evidence>
<evidence type="ECO:0000313" key="6">
    <source>
        <dbReference type="EMBL" id="KAB4477665.1"/>
    </source>
</evidence>